<evidence type="ECO:0000256" key="6">
    <source>
        <dbReference type="ARBA" id="ARBA00022763"/>
    </source>
</evidence>
<evidence type="ECO:0000256" key="9">
    <source>
        <dbReference type="ARBA" id="ARBA00023242"/>
    </source>
</evidence>
<evidence type="ECO:0000259" key="12">
    <source>
        <dbReference type="Pfam" id="PF14911"/>
    </source>
</evidence>
<dbReference type="GO" id="GO:0000724">
    <property type="term" value="P:double-strand break repair via homologous recombination"/>
    <property type="evidence" value="ECO:0007669"/>
    <property type="project" value="InterPro"/>
</dbReference>
<dbReference type="Pfam" id="PF14910">
    <property type="entry name" value="MMS22L_N"/>
    <property type="match status" value="1"/>
</dbReference>
<dbReference type="AlphaFoldDB" id="A0A9P0APW3"/>
<gene>
    <name evidence="13" type="ORF">MELIAE_LOCUS554</name>
</gene>
<sequence>MLNNFFSCTEEIKIPCLLEKILTNNFDVNTDTNTSWVKIGGHTFQKNVCIEEIDVLVRLMKREWYQLQNIPLYDSLAVHTDLLNSRDIINLVFELTISSILECKSECLKEQYISSAIEQLNLFLPSVIPLVLLDREFILKISTCINNAQSSTNLYFHTFLDVNCFFLLADVCFKSNDIIKKRLKCIMSDLILISEKSYSRQKNDKRSVFICNCVKKLWLVMQLVSEKNNNKLFWEVFNEVLDNENTVFVLWLLKEISFLHTFDLNGKNIGKSCERVKPNYTLLENKLKIILADADSEIMLETFSNIHPLICDLWINSAKIEVYQIIWDYFSKRLNVTNKTNYALCNATDLINSVDTVMWCPKDCKEDFEYFVGMLVKHLREYPRHWGKMKGRIYSQLGPNKVKDLRDVGIKHVIILFLCLSSVNFDELSKKMILFLDSLPLEKKNSPMFWNIYTAIIIGHVKEGRNIEKVSTCMVNMLQEASNNQKSFHFIKSFIENLLTIINASVSLQLNQWQLIDQWLFKYLTQCYHKDLEFTMGILYNLLEKVESPDLWSLYEHAFKNHVYPLLKQIGGSVNAPGIIGKIAAKISLLIPSMTQEAFCYFNSEHVNVKISSQFLSVILEMYPDNFMLTPQQEILIIQAWVKICLLTNESSDLTRSVIKLDSFPKHTVSFVEYSRDPLLSFIENVGSNKENSLNTMKLLDSCFGPISKWLSQYLSQPENELMVVRIYFVMSQAFLHCGNLLYYRNKSTCPLTQLVSVLLLPSDFLVGKALNPFVLNGIKKSWNVYFEAIVKLNTVPDSFLERTLRDLLTKFMPYFTTGDSPMLKCIENETTANSILEKFAVAYFKHPIKESDANILKALKIINNFVECSTSEYLFKLLVDKTVYGLFEVVIFNSQRNAAIGVVKAITCSPLYQSTNQYFKQSIIAITEKHMAFNTIPYFQLMNILAKFIPSDLKELIVNIKVHLGNVERMRGVGFDKILRQHMEKLEKSLEDV</sequence>
<evidence type="ECO:0000256" key="5">
    <source>
        <dbReference type="ARBA" id="ARBA00022454"/>
    </source>
</evidence>
<keyword evidence="8" id="KW-0234">DNA repair</keyword>
<evidence type="ECO:0000256" key="8">
    <source>
        <dbReference type="ARBA" id="ARBA00023204"/>
    </source>
</evidence>
<feature type="domain" description="MMS22-like C-terminal" evidence="12">
    <location>
        <begin position="653"/>
        <end position="991"/>
    </location>
</feature>
<keyword evidence="14" id="KW-1185">Reference proteome</keyword>
<evidence type="ECO:0000256" key="2">
    <source>
        <dbReference type="ARBA" id="ARBA00004286"/>
    </source>
</evidence>
<keyword evidence="5" id="KW-0158">Chromosome</keyword>
<dbReference type="OrthoDB" id="8193282at2759"/>
<evidence type="ECO:0000313" key="14">
    <source>
        <dbReference type="Proteomes" id="UP001154078"/>
    </source>
</evidence>
<evidence type="ECO:0000256" key="7">
    <source>
        <dbReference type="ARBA" id="ARBA00022853"/>
    </source>
</evidence>
<comment type="similarity">
    <text evidence="3">Belongs to the MMS22 family. MMS22L subfamily.</text>
</comment>
<dbReference type="InterPro" id="IPR029424">
    <property type="entry name" value="MMS22L_C"/>
</dbReference>
<feature type="domain" description="Protein MMS22-like N-terminal" evidence="11">
    <location>
        <begin position="139"/>
        <end position="547"/>
    </location>
</feature>
<organism evidence="13 14">
    <name type="scientific">Brassicogethes aeneus</name>
    <name type="common">Rape pollen beetle</name>
    <name type="synonym">Meligethes aeneus</name>
    <dbReference type="NCBI Taxonomy" id="1431903"/>
    <lineage>
        <taxon>Eukaryota</taxon>
        <taxon>Metazoa</taxon>
        <taxon>Ecdysozoa</taxon>
        <taxon>Arthropoda</taxon>
        <taxon>Hexapoda</taxon>
        <taxon>Insecta</taxon>
        <taxon>Pterygota</taxon>
        <taxon>Neoptera</taxon>
        <taxon>Endopterygota</taxon>
        <taxon>Coleoptera</taxon>
        <taxon>Polyphaga</taxon>
        <taxon>Cucujiformia</taxon>
        <taxon>Nitidulidae</taxon>
        <taxon>Meligethinae</taxon>
        <taxon>Brassicogethes</taxon>
    </lineage>
</organism>
<keyword evidence="7" id="KW-0156">Chromatin regulator</keyword>
<evidence type="ECO:0000256" key="4">
    <source>
        <dbReference type="ARBA" id="ARBA00021061"/>
    </source>
</evidence>
<dbReference type="InterPro" id="IPR029425">
    <property type="entry name" value="MMS22L_N"/>
</dbReference>
<proteinExistence type="inferred from homology"/>
<dbReference type="InterPro" id="IPR042320">
    <property type="entry name" value="MMS22-like"/>
</dbReference>
<keyword evidence="9" id="KW-0539">Nucleus</keyword>
<evidence type="ECO:0000256" key="1">
    <source>
        <dbReference type="ARBA" id="ARBA00004123"/>
    </source>
</evidence>
<evidence type="ECO:0000313" key="13">
    <source>
        <dbReference type="EMBL" id="CAH0546371.1"/>
    </source>
</evidence>
<dbReference type="EMBL" id="OV121132">
    <property type="protein sequence ID" value="CAH0546371.1"/>
    <property type="molecule type" value="Genomic_DNA"/>
</dbReference>
<keyword evidence="6" id="KW-0227">DNA damage</keyword>
<evidence type="ECO:0000259" key="11">
    <source>
        <dbReference type="Pfam" id="PF14910"/>
    </source>
</evidence>
<dbReference type="Pfam" id="PF14911">
    <property type="entry name" value="MMS22L_C"/>
    <property type="match status" value="1"/>
</dbReference>
<accession>A0A9P0APW3</accession>
<dbReference type="GO" id="GO:0031297">
    <property type="term" value="P:replication fork processing"/>
    <property type="evidence" value="ECO:0007669"/>
    <property type="project" value="InterPro"/>
</dbReference>
<reference evidence="13" key="1">
    <citation type="submission" date="2021-12" db="EMBL/GenBank/DDBJ databases">
        <authorList>
            <person name="King R."/>
        </authorList>
    </citation>
    <scope>NUCLEOTIDE SEQUENCE</scope>
</reference>
<name>A0A9P0APW3_BRAAE</name>
<dbReference type="PANTHER" id="PTHR28547:SF1">
    <property type="entry name" value="PROTEIN MMS22-LIKE"/>
    <property type="match status" value="1"/>
</dbReference>
<dbReference type="Proteomes" id="UP001154078">
    <property type="component" value="Chromosome 1"/>
</dbReference>
<evidence type="ECO:0000256" key="3">
    <source>
        <dbReference type="ARBA" id="ARBA00006585"/>
    </source>
</evidence>
<evidence type="ECO:0000256" key="10">
    <source>
        <dbReference type="ARBA" id="ARBA00033326"/>
    </source>
</evidence>
<protein>
    <recommendedName>
        <fullName evidence="4">Protein MMS22-like</fullName>
    </recommendedName>
    <alternativeName>
        <fullName evidence="10">Methyl methanesulfonate-sensitivity protein 22-like</fullName>
    </alternativeName>
</protein>
<dbReference type="PANTHER" id="PTHR28547">
    <property type="entry name" value="PROTEIN MMS22-LIKE"/>
    <property type="match status" value="1"/>
</dbReference>
<dbReference type="GO" id="GO:0006325">
    <property type="term" value="P:chromatin organization"/>
    <property type="evidence" value="ECO:0007669"/>
    <property type="project" value="UniProtKB-KW"/>
</dbReference>
<comment type="subcellular location">
    <subcellularLocation>
        <location evidence="2">Chromosome</location>
    </subcellularLocation>
    <subcellularLocation>
        <location evidence="1">Nucleus</location>
    </subcellularLocation>
</comment>
<dbReference type="GO" id="GO:0043596">
    <property type="term" value="C:nuclear replication fork"/>
    <property type="evidence" value="ECO:0007669"/>
    <property type="project" value="TreeGrafter"/>
</dbReference>